<dbReference type="EnsemblPlants" id="Kaladp1295s0022.1.v1.1">
    <property type="protein sequence ID" value="Kaladp1295s0022.1.v1.1.CDS.1"/>
    <property type="gene ID" value="Kaladp1295s0022.v1.1"/>
</dbReference>
<reference evidence="1" key="1">
    <citation type="submission" date="2021-01" db="UniProtKB">
        <authorList>
            <consortium name="EnsemblPlants"/>
        </authorList>
    </citation>
    <scope>IDENTIFICATION</scope>
</reference>
<dbReference type="Gramene" id="Kaladp1295s0022.1.v1.1">
    <property type="protein sequence ID" value="Kaladp1295s0022.1.v1.1.CDS.1"/>
    <property type="gene ID" value="Kaladp1295s0022.v1.1"/>
</dbReference>
<evidence type="ECO:0000313" key="2">
    <source>
        <dbReference type="Proteomes" id="UP000594263"/>
    </source>
</evidence>
<accession>A0A7N0VN09</accession>
<sequence>MGNASTQMILENNDNVGTQEAFCEKSTKSVLGKSFDTMEEAYKAHNNYAARKNFGTRKYFSTRSWHTGDDNIKVAFI</sequence>
<evidence type="ECO:0000313" key="1">
    <source>
        <dbReference type="EnsemblPlants" id="Kaladp1295s0022.1.v1.1.CDS.1"/>
    </source>
</evidence>
<dbReference type="AlphaFoldDB" id="A0A7N0VN09"/>
<organism evidence="1 2">
    <name type="scientific">Kalanchoe fedtschenkoi</name>
    <name type="common">Lavender scallops</name>
    <name type="synonym">South American air plant</name>
    <dbReference type="NCBI Taxonomy" id="63787"/>
    <lineage>
        <taxon>Eukaryota</taxon>
        <taxon>Viridiplantae</taxon>
        <taxon>Streptophyta</taxon>
        <taxon>Embryophyta</taxon>
        <taxon>Tracheophyta</taxon>
        <taxon>Spermatophyta</taxon>
        <taxon>Magnoliopsida</taxon>
        <taxon>eudicotyledons</taxon>
        <taxon>Gunneridae</taxon>
        <taxon>Pentapetalae</taxon>
        <taxon>Saxifragales</taxon>
        <taxon>Crassulaceae</taxon>
        <taxon>Kalanchoe</taxon>
    </lineage>
</organism>
<protein>
    <submittedName>
        <fullName evidence="1">Uncharacterized protein</fullName>
    </submittedName>
</protein>
<name>A0A7N0VN09_KALFE</name>
<proteinExistence type="predicted"/>
<dbReference type="Proteomes" id="UP000594263">
    <property type="component" value="Unplaced"/>
</dbReference>
<keyword evidence="2" id="KW-1185">Reference proteome</keyword>